<comment type="caution">
    <text evidence="1">The sequence shown here is derived from an EMBL/GenBank/DDBJ whole genome shotgun (WGS) entry which is preliminary data.</text>
</comment>
<evidence type="ECO:0000313" key="2">
    <source>
        <dbReference type="Proteomes" id="UP000825483"/>
    </source>
</evidence>
<proteinExistence type="predicted"/>
<organism evidence="1 2">
    <name type="scientific">Prevotella lacticifex</name>
    <dbReference type="NCBI Taxonomy" id="2854755"/>
    <lineage>
        <taxon>Bacteria</taxon>
        <taxon>Pseudomonadati</taxon>
        <taxon>Bacteroidota</taxon>
        <taxon>Bacteroidia</taxon>
        <taxon>Bacteroidales</taxon>
        <taxon>Prevotellaceae</taxon>
        <taxon>Prevotella</taxon>
    </lineage>
</organism>
<name>A0A9R1C9X2_9BACT</name>
<protein>
    <submittedName>
        <fullName evidence="1">Uncharacterized protein</fullName>
    </submittedName>
</protein>
<dbReference type="AlphaFoldDB" id="A0A9R1C9X2"/>
<dbReference type="Proteomes" id="UP000825483">
    <property type="component" value="Unassembled WGS sequence"/>
</dbReference>
<keyword evidence="2" id="KW-1185">Reference proteome</keyword>
<accession>A0A9R1C9X2</accession>
<gene>
    <name evidence="1" type="ORF">PRLR5076_16190</name>
</gene>
<reference evidence="1" key="1">
    <citation type="journal article" date="2022" name="Int. J. Syst. Evol. Microbiol.">
        <title>Prevotella lacticifex sp. nov., isolated from the rumen of cows.</title>
        <authorList>
            <person name="Shinkai T."/>
            <person name="Ikeyama N."/>
            <person name="Kumagai M."/>
            <person name="Ohmori H."/>
            <person name="Sakamoto M."/>
            <person name="Ohkuma M."/>
            <person name="Mitsumori M."/>
        </authorList>
    </citation>
    <scope>NUCLEOTIDE SEQUENCE</scope>
    <source>
        <strain evidence="1">R5076</strain>
    </source>
</reference>
<sequence>MNEQHTNQPFVSIDQVHSPTSENVSDIIVSSTKLFDDCNKQLVNIIQTLPLQDVSLQTVDYHAVANTCQMELQNSPF</sequence>
<dbReference type="EMBL" id="BPUB01000001">
    <property type="protein sequence ID" value="GJG58768.1"/>
    <property type="molecule type" value="Genomic_DNA"/>
</dbReference>
<evidence type="ECO:0000313" key="1">
    <source>
        <dbReference type="EMBL" id="GJG58768.1"/>
    </source>
</evidence>